<comment type="caution">
    <text evidence="2">The sequence shown here is derived from an EMBL/GenBank/DDBJ whole genome shotgun (WGS) entry which is preliminary data.</text>
</comment>
<evidence type="ECO:0000256" key="1">
    <source>
        <dbReference type="ARBA" id="ARBA00022741"/>
    </source>
</evidence>
<evidence type="ECO:0000313" key="2">
    <source>
        <dbReference type="EMBL" id="MFB9136871.1"/>
    </source>
</evidence>
<dbReference type="NCBIfam" id="NF003816">
    <property type="entry name" value="PRK05406.1-5"/>
    <property type="match status" value="1"/>
</dbReference>
<keyword evidence="3" id="KW-1185">Reference proteome</keyword>
<keyword evidence="1" id="KW-0547">Nucleotide-binding</keyword>
<dbReference type="GO" id="GO:0017168">
    <property type="term" value="F:5-oxoprolinase (ATP-hydrolyzing) activity"/>
    <property type="evidence" value="ECO:0007669"/>
    <property type="project" value="UniProtKB-EC"/>
</dbReference>
<sequence>MTRRTITINCDMGESFGPWTMGNDIKVMPAIDMANIACGFHASDPMIMSYTVGLAMQHNVKIGAHPSYPDMQGFGRRHMAMNVEEITQMVIYQVGALNAMCESQNTQLEYVKPHGALYNDMMSDMNVFEAIADAVSCFNVPLMVLAQPDNQMVLDIADHYELPLLFEAYIDRAYSPNGQLVSRSEAASIITDEDDILNQAYLLAHFGILKAIDNSDLALEADTICVHGDSQHAVDIIHKLRRVLNDTKR</sequence>
<accession>A0ABV5HRI2</accession>
<organism evidence="2 3">
    <name type="scientific">Vibrio olivae</name>
    <dbReference type="NCBI Taxonomy" id="1243002"/>
    <lineage>
        <taxon>Bacteria</taxon>
        <taxon>Pseudomonadati</taxon>
        <taxon>Pseudomonadota</taxon>
        <taxon>Gammaproteobacteria</taxon>
        <taxon>Vibrionales</taxon>
        <taxon>Vibrionaceae</taxon>
        <taxon>Vibrio</taxon>
    </lineage>
</organism>
<reference evidence="2 3" key="1">
    <citation type="submission" date="2024-09" db="EMBL/GenBank/DDBJ databases">
        <authorList>
            <person name="Sun Q."/>
            <person name="Mori K."/>
        </authorList>
    </citation>
    <scope>NUCLEOTIDE SEQUENCE [LARGE SCALE GENOMIC DNA]</scope>
    <source>
        <strain evidence="2 3">CECT 8064</strain>
    </source>
</reference>
<gene>
    <name evidence="2" type="ORF">ACFFUV_18025</name>
</gene>
<dbReference type="CDD" id="cd10787">
    <property type="entry name" value="LamB_YcsF_like"/>
    <property type="match status" value="1"/>
</dbReference>
<dbReference type="Proteomes" id="UP001589645">
    <property type="component" value="Unassembled WGS sequence"/>
</dbReference>
<dbReference type="RefSeq" id="WP_390195455.1">
    <property type="nucleotide sequence ID" value="NZ_JBHMEP010000007.1"/>
</dbReference>
<name>A0ABV5HRI2_9VIBR</name>
<protein>
    <submittedName>
        <fullName evidence="2">5-oxoprolinase subunit PxpA</fullName>
        <ecNumber evidence="2">3.5.2.9</ecNumber>
    </submittedName>
</protein>
<dbReference type="NCBIfam" id="NF003814">
    <property type="entry name" value="PRK05406.1-3"/>
    <property type="match status" value="1"/>
</dbReference>
<proteinExistence type="predicted"/>
<dbReference type="InterPro" id="IPR005501">
    <property type="entry name" value="LamB/YcsF/PxpA-like"/>
</dbReference>
<dbReference type="EC" id="3.5.2.9" evidence="2"/>
<dbReference type="InterPro" id="IPR011330">
    <property type="entry name" value="Glyco_hydro/deAcase_b/a-brl"/>
</dbReference>
<dbReference type="EMBL" id="JBHMEP010000007">
    <property type="protein sequence ID" value="MFB9136871.1"/>
    <property type="molecule type" value="Genomic_DNA"/>
</dbReference>
<dbReference type="PANTHER" id="PTHR30292:SF0">
    <property type="entry name" value="5-OXOPROLINASE SUBUNIT A"/>
    <property type="match status" value="1"/>
</dbReference>
<dbReference type="PANTHER" id="PTHR30292">
    <property type="entry name" value="UNCHARACTERIZED PROTEIN YBGL-RELATED"/>
    <property type="match status" value="1"/>
</dbReference>
<dbReference type="SUPFAM" id="SSF88713">
    <property type="entry name" value="Glycoside hydrolase/deacetylase"/>
    <property type="match status" value="1"/>
</dbReference>
<keyword evidence="2" id="KW-0378">Hydrolase</keyword>
<dbReference type="Pfam" id="PF03746">
    <property type="entry name" value="LamB_YcsF"/>
    <property type="match status" value="1"/>
</dbReference>
<evidence type="ECO:0000313" key="3">
    <source>
        <dbReference type="Proteomes" id="UP001589645"/>
    </source>
</evidence>
<dbReference type="Gene3D" id="3.20.20.370">
    <property type="entry name" value="Glycoside hydrolase/deacetylase"/>
    <property type="match status" value="1"/>
</dbReference>